<dbReference type="Pfam" id="PF03466">
    <property type="entry name" value="LysR_substrate"/>
    <property type="match status" value="1"/>
</dbReference>
<accession>I8TC53</accession>
<feature type="domain" description="HTH lysR-type" evidence="5">
    <location>
        <begin position="1"/>
        <end position="58"/>
    </location>
</feature>
<dbReference type="STRING" id="1172194.WQQ_16070"/>
<dbReference type="SUPFAM" id="SSF46785">
    <property type="entry name" value="Winged helix' DNA-binding domain"/>
    <property type="match status" value="1"/>
</dbReference>
<dbReference type="Gene3D" id="1.10.10.10">
    <property type="entry name" value="Winged helix-like DNA-binding domain superfamily/Winged helix DNA-binding domain"/>
    <property type="match status" value="1"/>
</dbReference>
<dbReference type="GO" id="GO:0000976">
    <property type="term" value="F:transcription cis-regulatory region binding"/>
    <property type="evidence" value="ECO:0007669"/>
    <property type="project" value="TreeGrafter"/>
</dbReference>
<keyword evidence="3" id="KW-0238">DNA-binding</keyword>
<dbReference type="PANTHER" id="PTHR30126">
    <property type="entry name" value="HTH-TYPE TRANSCRIPTIONAL REGULATOR"/>
    <property type="match status" value="1"/>
</dbReference>
<dbReference type="InterPro" id="IPR036388">
    <property type="entry name" value="WH-like_DNA-bd_sf"/>
</dbReference>
<dbReference type="PRINTS" id="PR00039">
    <property type="entry name" value="HTHLYSR"/>
</dbReference>
<reference evidence="6 7" key="1">
    <citation type="journal article" date="2012" name="J. Bacteriol.">
        <title>Genome Sequence of n-Alkane-Degrading Hydrocarboniphaga effusa Strain AP103T (ATCC BAA-332T).</title>
        <authorList>
            <person name="Chang H.K."/>
            <person name="Zylstra G.J."/>
            <person name="Chae J.C."/>
        </authorList>
    </citation>
    <scope>NUCLEOTIDE SEQUENCE [LARGE SCALE GENOMIC DNA]</scope>
    <source>
        <strain evidence="6 7">AP103</strain>
    </source>
</reference>
<dbReference type="OrthoDB" id="9815174at2"/>
<keyword evidence="4" id="KW-0804">Transcription</keyword>
<gene>
    <name evidence="6" type="ORF">WQQ_16070</name>
</gene>
<evidence type="ECO:0000256" key="4">
    <source>
        <dbReference type="ARBA" id="ARBA00023163"/>
    </source>
</evidence>
<dbReference type="InterPro" id="IPR005119">
    <property type="entry name" value="LysR_subst-bd"/>
</dbReference>
<dbReference type="Proteomes" id="UP000003704">
    <property type="component" value="Unassembled WGS sequence"/>
</dbReference>
<evidence type="ECO:0000313" key="6">
    <source>
        <dbReference type="EMBL" id="EIT71470.1"/>
    </source>
</evidence>
<dbReference type="GO" id="GO:0003700">
    <property type="term" value="F:DNA-binding transcription factor activity"/>
    <property type="evidence" value="ECO:0007669"/>
    <property type="project" value="InterPro"/>
</dbReference>
<keyword evidence="7" id="KW-1185">Reference proteome</keyword>
<evidence type="ECO:0000256" key="1">
    <source>
        <dbReference type="ARBA" id="ARBA00009437"/>
    </source>
</evidence>
<sequence length="306" mass="33685">MKIDDIEAFVTVVRCQSISAAAQVLELTQPAVTRRIQNFEEALGVVLLDRNTKPPRPTAMGKLVYERCLQVMREVEGLRHLVTSDAQPSGSLRLGVVQMVGDIALLDALPELQLEFPDLSVQVSTGWSSALLDRLKDGELDAAIALFPPGRNYPEEWVVRPLGQVPLRVVARKDDFPKRAYRLADCADRGWILNPDGCGFRATLHRMLTAQGLAMRTNLEIFGAELQLGLVAGGMGLGLMAEPLLERSAWRDQLRALPLGDFKPTLDLVMLHPKLIGKLQRPLQRLADAIEPAFAVVSPMQVKTGT</sequence>
<dbReference type="PATRIC" id="fig|1172194.4.peg.1549"/>
<dbReference type="SUPFAM" id="SSF53850">
    <property type="entry name" value="Periplasmic binding protein-like II"/>
    <property type="match status" value="1"/>
</dbReference>
<evidence type="ECO:0000256" key="2">
    <source>
        <dbReference type="ARBA" id="ARBA00023015"/>
    </source>
</evidence>
<evidence type="ECO:0000259" key="5">
    <source>
        <dbReference type="PROSITE" id="PS50931"/>
    </source>
</evidence>
<dbReference type="PANTHER" id="PTHR30126:SF39">
    <property type="entry name" value="HTH-TYPE TRANSCRIPTIONAL REGULATOR CYSL"/>
    <property type="match status" value="1"/>
</dbReference>
<name>I8TC53_9GAMM</name>
<keyword evidence="2" id="KW-0805">Transcription regulation</keyword>
<dbReference type="Gene3D" id="3.40.190.10">
    <property type="entry name" value="Periplasmic binding protein-like II"/>
    <property type="match status" value="2"/>
</dbReference>
<dbReference type="EMBL" id="AKGD01000001">
    <property type="protein sequence ID" value="EIT71470.1"/>
    <property type="molecule type" value="Genomic_DNA"/>
</dbReference>
<dbReference type="FunFam" id="1.10.10.10:FF:000001">
    <property type="entry name" value="LysR family transcriptional regulator"/>
    <property type="match status" value="1"/>
</dbReference>
<proteinExistence type="inferred from homology"/>
<dbReference type="AlphaFoldDB" id="I8TC53"/>
<protein>
    <submittedName>
        <fullName evidence="6">Transcriptional regulator, LysR family protein</fullName>
    </submittedName>
</protein>
<evidence type="ECO:0000256" key="3">
    <source>
        <dbReference type="ARBA" id="ARBA00023125"/>
    </source>
</evidence>
<dbReference type="Pfam" id="PF00126">
    <property type="entry name" value="HTH_1"/>
    <property type="match status" value="1"/>
</dbReference>
<comment type="caution">
    <text evidence="6">The sequence shown here is derived from an EMBL/GenBank/DDBJ whole genome shotgun (WGS) entry which is preliminary data.</text>
</comment>
<comment type="similarity">
    <text evidence="1">Belongs to the LysR transcriptional regulatory family.</text>
</comment>
<dbReference type="InterPro" id="IPR036390">
    <property type="entry name" value="WH_DNA-bd_sf"/>
</dbReference>
<dbReference type="RefSeq" id="WP_007184556.1">
    <property type="nucleotide sequence ID" value="NZ_AKGD01000001.1"/>
</dbReference>
<dbReference type="CDD" id="cd05466">
    <property type="entry name" value="PBP2_LTTR_substrate"/>
    <property type="match status" value="1"/>
</dbReference>
<organism evidence="6 7">
    <name type="scientific">Hydrocarboniphaga effusa AP103</name>
    <dbReference type="NCBI Taxonomy" id="1172194"/>
    <lineage>
        <taxon>Bacteria</taxon>
        <taxon>Pseudomonadati</taxon>
        <taxon>Pseudomonadota</taxon>
        <taxon>Gammaproteobacteria</taxon>
        <taxon>Nevskiales</taxon>
        <taxon>Nevskiaceae</taxon>
        <taxon>Hydrocarboniphaga</taxon>
    </lineage>
</organism>
<dbReference type="InterPro" id="IPR000847">
    <property type="entry name" value="LysR_HTH_N"/>
</dbReference>
<evidence type="ECO:0000313" key="7">
    <source>
        <dbReference type="Proteomes" id="UP000003704"/>
    </source>
</evidence>
<dbReference type="PROSITE" id="PS50931">
    <property type="entry name" value="HTH_LYSR"/>
    <property type="match status" value="1"/>
</dbReference>